<evidence type="ECO:0000256" key="2">
    <source>
        <dbReference type="ARBA" id="ARBA00022603"/>
    </source>
</evidence>
<gene>
    <name evidence="5" type="ORF">RCC_03825</name>
</gene>
<dbReference type="Proteomes" id="UP000225277">
    <property type="component" value="Unassembled WGS sequence"/>
</dbReference>
<dbReference type="InterPro" id="IPR051419">
    <property type="entry name" value="Lys/N-term_MeTrsfase_sf"/>
</dbReference>
<dbReference type="GO" id="GO:0032259">
    <property type="term" value="P:methylation"/>
    <property type="evidence" value="ECO:0007669"/>
    <property type="project" value="UniProtKB-KW"/>
</dbReference>
<dbReference type="EMBL" id="FJUY01000005">
    <property type="protein sequence ID" value="CZT17986.1"/>
    <property type="molecule type" value="Genomic_DNA"/>
</dbReference>
<comment type="similarity">
    <text evidence="1">Belongs to the methyltransferase superfamily.</text>
</comment>
<accession>A0A2D3V373</accession>
<sequence length="227" mass="25700">MGNDEEGRQLATPEFWNARYDSKSDGVNPTHEWFQTYAALEPFFQRHLFPLQANEGNPQILHLGSGDSTVPSELSAQGFTNQLCVDFSHAVVDLMTSRNNNDANSGISWMLADVRDMHDMPSKSFDVAFDKGTLDAMIHGSPWSPPDEVLDNTGRYINEVHRVLKDDGVFLYVTYRQPHFMKPLLNRDNIWDLDMEYLSNDKGSFEYHGFILRKSSTKDSGATSQAS</sequence>
<feature type="domain" description="Methyltransferase type 11" evidence="4">
    <location>
        <begin position="61"/>
        <end position="171"/>
    </location>
</feature>
<dbReference type="GeneID" id="35599014"/>
<dbReference type="Gene3D" id="3.40.50.150">
    <property type="entry name" value="Vaccinia Virus protein VP39"/>
    <property type="match status" value="1"/>
</dbReference>
<keyword evidence="6" id="KW-1185">Reference proteome</keyword>
<dbReference type="InterPro" id="IPR013216">
    <property type="entry name" value="Methyltransf_11"/>
</dbReference>
<evidence type="ECO:0000256" key="1">
    <source>
        <dbReference type="ARBA" id="ARBA00008361"/>
    </source>
</evidence>
<dbReference type="SUPFAM" id="SSF53335">
    <property type="entry name" value="S-adenosyl-L-methionine-dependent methyltransferases"/>
    <property type="match status" value="1"/>
</dbReference>
<dbReference type="RefSeq" id="XP_023624876.1">
    <property type="nucleotide sequence ID" value="XM_023769108.1"/>
</dbReference>
<keyword evidence="3" id="KW-0808">Transferase</keyword>
<dbReference type="CDD" id="cd02440">
    <property type="entry name" value="AdoMet_MTases"/>
    <property type="match status" value="1"/>
</dbReference>
<protein>
    <recommendedName>
        <fullName evidence="4">Methyltransferase type 11 domain-containing protein</fullName>
    </recommendedName>
</protein>
<name>A0A2D3V373_9PEZI</name>
<evidence type="ECO:0000259" key="4">
    <source>
        <dbReference type="Pfam" id="PF08241"/>
    </source>
</evidence>
<dbReference type="GO" id="GO:0008757">
    <property type="term" value="F:S-adenosylmethionine-dependent methyltransferase activity"/>
    <property type="evidence" value="ECO:0007669"/>
    <property type="project" value="InterPro"/>
</dbReference>
<dbReference type="PANTHER" id="PTHR12176:SF80">
    <property type="entry name" value="EEF1A LYSINE METHYLTRANSFERASE 4"/>
    <property type="match status" value="1"/>
</dbReference>
<evidence type="ECO:0000256" key="3">
    <source>
        <dbReference type="ARBA" id="ARBA00022679"/>
    </source>
</evidence>
<dbReference type="Pfam" id="PF08241">
    <property type="entry name" value="Methyltransf_11"/>
    <property type="match status" value="1"/>
</dbReference>
<evidence type="ECO:0000313" key="6">
    <source>
        <dbReference type="Proteomes" id="UP000225277"/>
    </source>
</evidence>
<reference evidence="5 6" key="1">
    <citation type="submission" date="2016-03" db="EMBL/GenBank/DDBJ databases">
        <authorList>
            <person name="Ploux O."/>
        </authorList>
    </citation>
    <scope>NUCLEOTIDE SEQUENCE [LARGE SCALE GENOMIC DNA]</scope>
    <source>
        <strain evidence="5 6">URUG2</strain>
    </source>
</reference>
<dbReference type="PANTHER" id="PTHR12176">
    <property type="entry name" value="SAM-DEPENDENT METHYLTRANSFERASE SUPERFAMILY PROTEIN"/>
    <property type="match status" value="1"/>
</dbReference>
<keyword evidence="2" id="KW-0489">Methyltransferase</keyword>
<dbReference type="AlphaFoldDB" id="A0A2D3V373"/>
<organism evidence="5 6">
    <name type="scientific">Ramularia collo-cygni</name>
    <dbReference type="NCBI Taxonomy" id="112498"/>
    <lineage>
        <taxon>Eukaryota</taxon>
        <taxon>Fungi</taxon>
        <taxon>Dikarya</taxon>
        <taxon>Ascomycota</taxon>
        <taxon>Pezizomycotina</taxon>
        <taxon>Dothideomycetes</taxon>
        <taxon>Dothideomycetidae</taxon>
        <taxon>Mycosphaerellales</taxon>
        <taxon>Mycosphaerellaceae</taxon>
        <taxon>Ramularia</taxon>
    </lineage>
</organism>
<dbReference type="InterPro" id="IPR029063">
    <property type="entry name" value="SAM-dependent_MTases_sf"/>
</dbReference>
<dbReference type="OrthoDB" id="411785at2759"/>
<evidence type="ECO:0000313" key="5">
    <source>
        <dbReference type="EMBL" id="CZT17986.1"/>
    </source>
</evidence>
<proteinExistence type="inferred from homology"/>